<reference evidence="1" key="1">
    <citation type="journal article" date="2023" name="Mol. Phylogenet. Evol.">
        <title>Genome-scale phylogeny and comparative genomics of the fungal order Sordariales.</title>
        <authorList>
            <person name="Hensen N."/>
            <person name="Bonometti L."/>
            <person name="Westerberg I."/>
            <person name="Brannstrom I.O."/>
            <person name="Guillou S."/>
            <person name="Cros-Aarteil S."/>
            <person name="Calhoun S."/>
            <person name="Haridas S."/>
            <person name="Kuo A."/>
            <person name="Mondo S."/>
            <person name="Pangilinan J."/>
            <person name="Riley R."/>
            <person name="LaButti K."/>
            <person name="Andreopoulos B."/>
            <person name="Lipzen A."/>
            <person name="Chen C."/>
            <person name="Yan M."/>
            <person name="Daum C."/>
            <person name="Ng V."/>
            <person name="Clum A."/>
            <person name="Steindorff A."/>
            <person name="Ohm R.A."/>
            <person name="Martin F."/>
            <person name="Silar P."/>
            <person name="Natvig D.O."/>
            <person name="Lalanne C."/>
            <person name="Gautier V."/>
            <person name="Ament-Velasquez S.L."/>
            <person name="Kruys A."/>
            <person name="Hutchinson M.I."/>
            <person name="Powell A.J."/>
            <person name="Barry K."/>
            <person name="Miller A.N."/>
            <person name="Grigoriev I.V."/>
            <person name="Debuchy R."/>
            <person name="Gladieux P."/>
            <person name="Hiltunen Thoren M."/>
            <person name="Johannesson H."/>
        </authorList>
    </citation>
    <scope>NUCLEOTIDE SEQUENCE</scope>
    <source>
        <strain evidence="1">CBS 990.96</strain>
    </source>
</reference>
<proteinExistence type="predicted"/>
<feature type="non-terminal residue" evidence="1">
    <location>
        <position position="195"/>
    </location>
</feature>
<dbReference type="AlphaFoldDB" id="A0AAN7H8J4"/>
<name>A0AAN7H8J4_9PEZI</name>
<gene>
    <name evidence="1" type="ORF">QBC38DRAFT_330654</name>
</gene>
<evidence type="ECO:0000313" key="2">
    <source>
        <dbReference type="Proteomes" id="UP001301958"/>
    </source>
</evidence>
<evidence type="ECO:0000313" key="1">
    <source>
        <dbReference type="EMBL" id="KAK4232444.1"/>
    </source>
</evidence>
<comment type="caution">
    <text evidence="1">The sequence shown here is derived from an EMBL/GenBank/DDBJ whole genome shotgun (WGS) entry which is preliminary data.</text>
</comment>
<dbReference type="Proteomes" id="UP001301958">
    <property type="component" value="Unassembled WGS sequence"/>
</dbReference>
<sequence length="195" mass="21090">KTFYFNSPSPCTDCFLTNIHLNSNPPNSIQHVLISNLEKDSQTCNLQPEPIITTTSSPLSLNGRSKTGYYISNSSTTPLVFSGEINSPDGKEVFLEVDWEYIPGSSAEAEGFKSLTPIWLDLDGVCSLRNSRVPPVSVSGQITSITMDPAWKSDISGEVVLFGGELSNNNGGILLDLTRNGQVICEITTGQEEEG</sequence>
<accession>A0AAN7H8J4</accession>
<reference evidence="1" key="2">
    <citation type="submission" date="2023-05" db="EMBL/GenBank/DDBJ databases">
        <authorList>
            <consortium name="Lawrence Berkeley National Laboratory"/>
            <person name="Steindorff A."/>
            <person name="Hensen N."/>
            <person name="Bonometti L."/>
            <person name="Westerberg I."/>
            <person name="Brannstrom I.O."/>
            <person name="Guillou S."/>
            <person name="Cros-Aarteil S."/>
            <person name="Calhoun S."/>
            <person name="Haridas S."/>
            <person name="Kuo A."/>
            <person name="Mondo S."/>
            <person name="Pangilinan J."/>
            <person name="Riley R."/>
            <person name="Labutti K."/>
            <person name="Andreopoulos B."/>
            <person name="Lipzen A."/>
            <person name="Chen C."/>
            <person name="Yanf M."/>
            <person name="Daum C."/>
            <person name="Ng V."/>
            <person name="Clum A."/>
            <person name="Ohm R."/>
            <person name="Martin F."/>
            <person name="Silar P."/>
            <person name="Natvig D."/>
            <person name="Lalanne C."/>
            <person name="Gautier V."/>
            <person name="Ament-Velasquez S.L."/>
            <person name="Kruys A."/>
            <person name="Hutchinson M.I."/>
            <person name="Powell A.J."/>
            <person name="Barry K."/>
            <person name="Miller A.N."/>
            <person name="Grigoriev I.V."/>
            <person name="Debuchy R."/>
            <person name="Gladieux P."/>
            <person name="Thoren M.H."/>
            <person name="Johannesson H."/>
        </authorList>
    </citation>
    <scope>NUCLEOTIDE SEQUENCE</scope>
    <source>
        <strain evidence="1">CBS 990.96</strain>
    </source>
</reference>
<dbReference type="EMBL" id="MU865287">
    <property type="protein sequence ID" value="KAK4232444.1"/>
    <property type="molecule type" value="Genomic_DNA"/>
</dbReference>
<keyword evidence="2" id="KW-1185">Reference proteome</keyword>
<organism evidence="1 2">
    <name type="scientific">Podospora fimiseda</name>
    <dbReference type="NCBI Taxonomy" id="252190"/>
    <lineage>
        <taxon>Eukaryota</taxon>
        <taxon>Fungi</taxon>
        <taxon>Dikarya</taxon>
        <taxon>Ascomycota</taxon>
        <taxon>Pezizomycotina</taxon>
        <taxon>Sordariomycetes</taxon>
        <taxon>Sordariomycetidae</taxon>
        <taxon>Sordariales</taxon>
        <taxon>Podosporaceae</taxon>
        <taxon>Podospora</taxon>
    </lineage>
</organism>
<feature type="non-terminal residue" evidence="1">
    <location>
        <position position="1"/>
    </location>
</feature>
<protein>
    <submittedName>
        <fullName evidence="1">Uncharacterized protein</fullName>
    </submittedName>
</protein>